<accession>A0A1H4LHG6</accession>
<dbReference type="AlphaFoldDB" id="A0A1H4LHG6"/>
<evidence type="ECO:0000259" key="1">
    <source>
        <dbReference type="Pfam" id="PF12688"/>
    </source>
</evidence>
<dbReference type="EMBL" id="FNSN01000003">
    <property type="protein sequence ID" value="SEB70163.1"/>
    <property type="molecule type" value="Genomic_DNA"/>
</dbReference>
<proteinExistence type="predicted"/>
<dbReference type="InterPro" id="IPR011990">
    <property type="entry name" value="TPR-like_helical_dom_sf"/>
</dbReference>
<dbReference type="STRING" id="156980.SAMN04489745_1009"/>
<name>A0A1H4LHG6_9MICC</name>
<dbReference type="Proteomes" id="UP000182652">
    <property type="component" value="Unassembled WGS sequence"/>
</dbReference>
<evidence type="ECO:0000313" key="2">
    <source>
        <dbReference type="EMBL" id="SEB70163.1"/>
    </source>
</evidence>
<organism evidence="2 3">
    <name type="scientific">Arthrobacter woluwensis</name>
    <dbReference type="NCBI Taxonomy" id="156980"/>
    <lineage>
        <taxon>Bacteria</taxon>
        <taxon>Bacillati</taxon>
        <taxon>Actinomycetota</taxon>
        <taxon>Actinomycetes</taxon>
        <taxon>Micrococcales</taxon>
        <taxon>Micrococcaceae</taxon>
        <taxon>Arthrobacter</taxon>
    </lineage>
</organism>
<dbReference type="SUPFAM" id="SSF48452">
    <property type="entry name" value="TPR-like"/>
    <property type="match status" value="1"/>
</dbReference>
<gene>
    <name evidence="2" type="ORF">SAMN04489745_1009</name>
</gene>
<keyword evidence="3" id="KW-1185">Reference proteome</keyword>
<dbReference type="Gene3D" id="1.25.40.10">
    <property type="entry name" value="Tetratricopeptide repeat domain"/>
    <property type="match status" value="1"/>
</dbReference>
<feature type="domain" description="Tetratrico peptide repeat group 5" evidence="1">
    <location>
        <begin position="60"/>
        <end position="176"/>
    </location>
</feature>
<reference evidence="2 3" key="1">
    <citation type="submission" date="2016-10" db="EMBL/GenBank/DDBJ databases">
        <authorList>
            <person name="de Groot N.N."/>
        </authorList>
    </citation>
    <scope>NUCLEOTIDE SEQUENCE [LARGE SCALE GENOMIC DNA]</scope>
    <source>
        <strain evidence="2 3">DSM 10495</strain>
    </source>
</reference>
<evidence type="ECO:0000313" key="3">
    <source>
        <dbReference type="Proteomes" id="UP000182652"/>
    </source>
</evidence>
<dbReference type="InterPro" id="IPR041656">
    <property type="entry name" value="TPR_5"/>
</dbReference>
<protein>
    <submittedName>
        <fullName evidence="2">Tetratrico peptide repeat-containing protein</fullName>
    </submittedName>
</protein>
<sequence length="185" mass="19757">MPSDPAALACRGDRACQNAWMDETWDGRIAAFWAGADGRDPESLLAAMTDLVRERPEGDPAALYELASVHDFLGHESEAIPLYQAALDGGLDGERRPQAVIQLASSLRNVGRVPEAVSLLQDFPEDPTTGAASQAFLALALFDAGRSREALQVALAALAPTLPLYSRPVAAYAEELGEPGSRERQ</sequence>
<dbReference type="Pfam" id="PF12688">
    <property type="entry name" value="TPR_5"/>
    <property type="match status" value="1"/>
</dbReference>